<dbReference type="SUPFAM" id="SSF46894">
    <property type="entry name" value="C-terminal effector domain of the bipartite response regulators"/>
    <property type="match status" value="1"/>
</dbReference>
<feature type="domain" description="HTH luxR-type" evidence="4">
    <location>
        <begin position="11"/>
        <end position="77"/>
    </location>
</feature>
<evidence type="ECO:0000256" key="3">
    <source>
        <dbReference type="ARBA" id="ARBA00023163"/>
    </source>
</evidence>
<dbReference type="InterPro" id="IPR016032">
    <property type="entry name" value="Sig_transdc_resp-reg_C-effctor"/>
</dbReference>
<evidence type="ECO:0000313" key="6">
    <source>
        <dbReference type="Proteomes" id="UP000192907"/>
    </source>
</evidence>
<gene>
    <name evidence="5" type="ORF">SAMN06296036_103152</name>
</gene>
<dbReference type="EMBL" id="FWZT01000003">
    <property type="protein sequence ID" value="SMF01042.1"/>
    <property type="molecule type" value="Genomic_DNA"/>
</dbReference>
<dbReference type="PANTHER" id="PTHR44688:SF16">
    <property type="entry name" value="DNA-BINDING TRANSCRIPTIONAL ACTIVATOR DEVR_DOSR"/>
    <property type="match status" value="1"/>
</dbReference>
<dbReference type="PROSITE" id="PS50043">
    <property type="entry name" value="HTH_LUXR_2"/>
    <property type="match status" value="1"/>
</dbReference>
<protein>
    <submittedName>
        <fullName evidence="5">Regulatory protein, luxR family</fullName>
    </submittedName>
</protein>
<dbReference type="OrthoDB" id="9774661at2"/>
<dbReference type="STRING" id="1513793.SAMN06296036_103152"/>
<evidence type="ECO:0000259" key="4">
    <source>
        <dbReference type="PROSITE" id="PS50043"/>
    </source>
</evidence>
<reference evidence="6" key="1">
    <citation type="submission" date="2017-04" db="EMBL/GenBank/DDBJ databases">
        <authorList>
            <person name="Varghese N."/>
            <person name="Submissions S."/>
        </authorList>
    </citation>
    <scope>NUCLEOTIDE SEQUENCE [LARGE SCALE GENOMIC DNA]</scope>
    <source>
        <strain evidence="6">RKEM611</strain>
    </source>
</reference>
<keyword evidence="2" id="KW-0238">DNA-binding</keyword>
<dbReference type="InterPro" id="IPR000792">
    <property type="entry name" value="Tscrpt_reg_LuxR_C"/>
</dbReference>
<proteinExistence type="predicted"/>
<dbReference type="GO" id="GO:0006355">
    <property type="term" value="P:regulation of DNA-templated transcription"/>
    <property type="evidence" value="ECO:0007669"/>
    <property type="project" value="InterPro"/>
</dbReference>
<dbReference type="CDD" id="cd06170">
    <property type="entry name" value="LuxR_C_like"/>
    <property type="match status" value="1"/>
</dbReference>
<dbReference type="Gene3D" id="1.10.10.10">
    <property type="entry name" value="Winged helix-like DNA-binding domain superfamily/Winged helix DNA-binding domain"/>
    <property type="match status" value="1"/>
</dbReference>
<dbReference type="PANTHER" id="PTHR44688">
    <property type="entry name" value="DNA-BINDING TRANSCRIPTIONAL ACTIVATOR DEVR_DOSR"/>
    <property type="match status" value="1"/>
</dbReference>
<dbReference type="Pfam" id="PF00196">
    <property type="entry name" value="GerE"/>
    <property type="match status" value="1"/>
</dbReference>
<evidence type="ECO:0000256" key="1">
    <source>
        <dbReference type="ARBA" id="ARBA00023015"/>
    </source>
</evidence>
<evidence type="ECO:0000256" key="2">
    <source>
        <dbReference type="ARBA" id="ARBA00023125"/>
    </source>
</evidence>
<dbReference type="RefSeq" id="WP_132316101.1">
    <property type="nucleotide sequence ID" value="NZ_FWZT01000003.1"/>
</dbReference>
<sequence length="102" mass="10943">MNTGLSDAIEGFSNLYKLSGRERDILRVMTLGTCTGRGIAESLEISPNTVRIHLKNINAKVGVSSKAHLLSRLLAYTMEPAPAAIEGGLNHSHQLSSSQGHM</sequence>
<dbReference type="SMART" id="SM00421">
    <property type="entry name" value="HTH_LUXR"/>
    <property type="match status" value="1"/>
</dbReference>
<dbReference type="Proteomes" id="UP000192907">
    <property type="component" value="Unassembled WGS sequence"/>
</dbReference>
<name>A0A1Y6BFA8_9BACT</name>
<dbReference type="GO" id="GO:0003677">
    <property type="term" value="F:DNA binding"/>
    <property type="evidence" value="ECO:0007669"/>
    <property type="project" value="UniProtKB-KW"/>
</dbReference>
<evidence type="ECO:0000313" key="5">
    <source>
        <dbReference type="EMBL" id="SMF01042.1"/>
    </source>
</evidence>
<keyword evidence="6" id="KW-1185">Reference proteome</keyword>
<dbReference type="InterPro" id="IPR036388">
    <property type="entry name" value="WH-like_DNA-bd_sf"/>
</dbReference>
<keyword evidence="1" id="KW-0805">Transcription regulation</keyword>
<organism evidence="5 6">
    <name type="scientific">Pseudobacteriovorax antillogorgiicola</name>
    <dbReference type="NCBI Taxonomy" id="1513793"/>
    <lineage>
        <taxon>Bacteria</taxon>
        <taxon>Pseudomonadati</taxon>
        <taxon>Bdellovibrionota</taxon>
        <taxon>Oligoflexia</taxon>
        <taxon>Oligoflexales</taxon>
        <taxon>Pseudobacteriovoracaceae</taxon>
        <taxon>Pseudobacteriovorax</taxon>
    </lineage>
</organism>
<accession>A0A1Y6BFA8</accession>
<dbReference type="AlphaFoldDB" id="A0A1Y6BFA8"/>
<keyword evidence="3" id="KW-0804">Transcription</keyword>